<proteinExistence type="predicted"/>
<dbReference type="InterPro" id="IPR011009">
    <property type="entry name" value="Kinase-like_dom_sf"/>
</dbReference>
<dbReference type="EMBL" id="JAUBDH010000003">
    <property type="protein sequence ID" value="MDW0109621.1"/>
    <property type="molecule type" value="Genomic_DNA"/>
</dbReference>
<feature type="domain" description="Aminoglycoside phosphotransferase" evidence="1">
    <location>
        <begin position="14"/>
        <end position="207"/>
    </location>
</feature>
<evidence type="ECO:0000313" key="3">
    <source>
        <dbReference type="Proteomes" id="UP001280629"/>
    </source>
</evidence>
<dbReference type="Proteomes" id="UP001280629">
    <property type="component" value="Unassembled WGS sequence"/>
</dbReference>
<dbReference type="InterPro" id="IPR002575">
    <property type="entry name" value="Aminoglycoside_PTrfase"/>
</dbReference>
<sequence>MVETRKKFSRIKPNVWMLEEDGEKFSVKRYTDPFEARKIREVHERLEMASYPFTVPVTKKGNDLIVVQPWLENAQSVDFSKQADRRASIVALEALHATQTVVKWEDVTFLRRYPLLDKWEMRLERFQNNLPIIENYLQKDAIQLIEWYSEQALNRLQTASAREVPHTILHGDVVHHNLLKTEEGTVFLIDFDLACVGNPDIEIGLWLHRVLPNVGYNAAGLFSEEPRLQVLGPQAIAMMQYPNELLREWSYLATLPLAQQHSMANHLNSFTERALQSWDELCYFSNTLLEDDPTYP</sequence>
<organism evidence="2 3">
    <name type="scientific">Sporosarcina aquimarina</name>
    <dbReference type="NCBI Taxonomy" id="114975"/>
    <lineage>
        <taxon>Bacteria</taxon>
        <taxon>Bacillati</taxon>
        <taxon>Bacillota</taxon>
        <taxon>Bacilli</taxon>
        <taxon>Bacillales</taxon>
        <taxon>Caryophanaceae</taxon>
        <taxon>Sporosarcina</taxon>
    </lineage>
</organism>
<evidence type="ECO:0000313" key="2">
    <source>
        <dbReference type="EMBL" id="MDW0109621.1"/>
    </source>
</evidence>
<dbReference type="Pfam" id="PF01636">
    <property type="entry name" value="APH"/>
    <property type="match status" value="1"/>
</dbReference>
<keyword evidence="3" id="KW-1185">Reference proteome</keyword>
<dbReference type="PANTHER" id="PTHR40086">
    <property type="entry name" value="PHOSPHOTRANSFERASE YTMP-RELATED"/>
    <property type="match status" value="1"/>
</dbReference>
<gene>
    <name evidence="2" type="ORF">QT716_06080</name>
</gene>
<name>A0ABU4FY45_9BACL</name>
<dbReference type="InterPro" id="IPR052077">
    <property type="entry name" value="CcrZ_PhaseVar_Mediator"/>
</dbReference>
<dbReference type="SUPFAM" id="SSF56112">
    <property type="entry name" value="Protein kinase-like (PK-like)"/>
    <property type="match status" value="1"/>
</dbReference>
<protein>
    <submittedName>
        <fullName evidence="2">Phosphotransferase</fullName>
    </submittedName>
</protein>
<evidence type="ECO:0000259" key="1">
    <source>
        <dbReference type="Pfam" id="PF01636"/>
    </source>
</evidence>
<comment type="caution">
    <text evidence="2">The sequence shown here is derived from an EMBL/GenBank/DDBJ whole genome shotgun (WGS) entry which is preliminary data.</text>
</comment>
<accession>A0ABU4FY45</accession>
<reference evidence="2 3" key="1">
    <citation type="submission" date="2023-06" db="EMBL/GenBank/DDBJ databases">
        <title>Sporosarcina sp. nov., isolated from Korean traditional fermented seafood 'Jeotgal'.</title>
        <authorList>
            <person name="Yang A.-I."/>
            <person name="Shin N.-R."/>
        </authorList>
    </citation>
    <scope>NUCLEOTIDE SEQUENCE [LARGE SCALE GENOMIC DNA]</scope>
    <source>
        <strain evidence="2 3">KCTC3840</strain>
    </source>
</reference>
<dbReference type="PANTHER" id="PTHR40086:SF1">
    <property type="entry name" value="CELL CYCLE REGULATOR CCRZ"/>
    <property type="match status" value="1"/>
</dbReference>
<dbReference type="Gene3D" id="3.90.1200.10">
    <property type="match status" value="1"/>
</dbReference>